<dbReference type="Proteomes" id="UP001570417">
    <property type="component" value="Unassembled WGS sequence"/>
</dbReference>
<protein>
    <submittedName>
        <fullName evidence="1">Uncharacterized protein</fullName>
    </submittedName>
</protein>
<organism evidence="1 2">
    <name type="scientific">Vibrio gallaecicus</name>
    <dbReference type="NCBI Taxonomy" id="552386"/>
    <lineage>
        <taxon>Bacteria</taxon>
        <taxon>Pseudomonadati</taxon>
        <taxon>Pseudomonadota</taxon>
        <taxon>Gammaproteobacteria</taxon>
        <taxon>Vibrionales</taxon>
        <taxon>Vibrionaceae</taxon>
        <taxon>Vibrio</taxon>
    </lineage>
</organism>
<comment type="caution">
    <text evidence="1">The sequence shown here is derived from an EMBL/GenBank/DDBJ whole genome shotgun (WGS) entry which is preliminary data.</text>
</comment>
<dbReference type="RefSeq" id="WP_372265030.1">
    <property type="nucleotide sequence ID" value="NZ_JBFRUW010000006.1"/>
</dbReference>
<dbReference type="EMBL" id="JBFRUW010000006">
    <property type="protein sequence ID" value="MFA0567477.1"/>
    <property type="molecule type" value="Genomic_DNA"/>
</dbReference>
<reference evidence="1 2" key="1">
    <citation type="journal article" date="2024" name="ISME J.">
        <title>Tailless and filamentous prophages are predominant in marine Vibrio.</title>
        <authorList>
            <person name="Steensen K."/>
            <person name="Seneca J."/>
            <person name="Bartlau N."/>
            <person name="Yu X.A."/>
            <person name="Hussain F.A."/>
            <person name="Polz M.F."/>
        </authorList>
    </citation>
    <scope>NUCLEOTIDE SEQUENCE [LARGE SCALE GENOMIC DNA]</scope>
    <source>
        <strain evidence="1 2">10N.222.51.A1</strain>
    </source>
</reference>
<name>A0ABV4N8I0_9VIBR</name>
<evidence type="ECO:0000313" key="2">
    <source>
        <dbReference type="Proteomes" id="UP001570417"/>
    </source>
</evidence>
<gene>
    <name evidence="1" type="ORF">AB4566_04235</name>
</gene>
<proteinExistence type="predicted"/>
<accession>A0ABV4N8I0</accession>
<keyword evidence="2" id="KW-1185">Reference proteome</keyword>
<sequence length="139" mass="16175">MSKTIIWILSSVFVLTTGAFLFKNDMYEIYLSNQVHSGLTINNENRVVLCSHYEKFDSESVEQLITRAKSLLSQIKSLNLNESDLMDKLAESNGILTKRDRTILREQALYRFKHEKCITGNDYHQEFNDYLTLLNMSNN</sequence>
<evidence type="ECO:0000313" key="1">
    <source>
        <dbReference type="EMBL" id="MFA0567477.1"/>
    </source>
</evidence>